<name>A0ABR4BWW2_9HELO</name>
<accession>A0ABR4BWW2</accession>
<feature type="transmembrane region" description="Helical" evidence="1">
    <location>
        <begin position="93"/>
        <end position="113"/>
    </location>
</feature>
<keyword evidence="3" id="KW-1185">Reference proteome</keyword>
<gene>
    <name evidence="2" type="ORF">VTL71DRAFT_6409</name>
</gene>
<comment type="caution">
    <text evidence="2">The sequence shown here is derived from an EMBL/GenBank/DDBJ whole genome shotgun (WGS) entry which is preliminary data.</text>
</comment>
<protein>
    <submittedName>
        <fullName evidence="2">Uncharacterized protein</fullName>
    </submittedName>
</protein>
<evidence type="ECO:0000256" key="1">
    <source>
        <dbReference type="SAM" id="Phobius"/>
    </source>
</evidence>
<keyword evidence="1" id="KW-1133">Transmembrane helix</keyword>
<sequence>MWASRNRKYAQAKGYVPSNSSKDREIEGVCCLLRCRDQRDEILGYAAHRKTLLNGGLKFVSGNLPPLFQHSPSVARYFIFAFKFDNQVGGASFTLMATIFVFLLATLGSSQYYDRSTLQVNGLAISEFKSDEYQPSVSKYSVKVPVAFGQQTHILKRQASDSIVVEFEHLSEEEKLGLYAKAIIRGGCWLQQLQGSIEDADAAIKMNGKTTSSQSRWTSYDTVAAWGWAEDEDYQPVAEDTFASAYADQQIETRNDFNLELEQNKELNYPGPLGQGLYKASEGFYRAVYNVAGGSIIADHNESPGHANDQKARKDRSPIVHLNTWADLTFLVWQKQAGQNVKNIKHIFRSLITNKETKYYMLKAILDSNNKLGNYKDRVIFTKDGIEGALPGDQDQGNGLRAILASPNGKGVFWFLQTHKAQLGLKTIEKVAIWVEDDLENHNPMDKWDYSFCMHIQLANV</sequence>
<keyword evidence="1" id="KW-0472">Membrane</keyword>
<evidence type="ECO:0000313" key="3">
    <source>
        <dbReference type="Proteomes" id="UP001595075"/>
    </source>
</evidence>
<dbReference type="EMBL" id="JAZHXI010000017">
    <property type="protein sequence ID" value="KAL2062143.1"/>
    <property type="molecule type" value="Genomic_DNA"/>
</dbReference>
<proteinExistence type="predicted"/>
<keyword evidence="1" id="KW-0812">Transmembrane</keyword>
<evidence type="ECO:0000313" key="2">
    <source>
        <dbReference type="EMBL" id="KAL2062143.1"/>
    </source>
</evidence>
<reference evidence="2 3" key="1">
    <citation type="journal article" date="2024" name="Commun. Biol.">
        <title>Comparative genomic analysis of thermophilic fungi reveals convergent evolutionary adaptations and gene losses.</title>
        <authorList>
            <person name="Steindorff A.S."/>
            <person name="Aguilar-Pontes M.V."/>
            <person name="Robinson A.J."/>
            <person name="Andreopoulos B."/>
            <person name="LaButti K."/>
            <person name="Kuo A."/>
            <person name="Mondo S."/>
            <person name="Riley R."/>
            <person name="Otillar R."/>
            <person name="Haridas S."/>
            <person name="Lipzen A."/>
            <person name="Grimwood J."/>
            <person name="Schmutz J."/>
            <person name="Clum A."/>
            <person name="Reid I.D."/>
            <person name="Moisan M.C."/>
            <person name="Butler G."/>
            <person name="Nguyen T.T.M."/>
            <person name="Dewar K."/>
            <person name="Conant G."/>
            <person name="Drula E."/>
            <person name="Henrissat B."/>
            <person name="Hansel C."/>
            <person name="Singer S."/>
            <person name="Hutchinson M.I."/>
            <person name="de Vries R.P."/>
            <person name="Natvig D.O."/>
            <person name="Powell A.J."/>
            <person name="Tsang A."/>
            <person name="Grigoriev I.V."/>
        </authorList>
    </citation>
    <scope>NUCLEOTIDE SEQUENCE [LARGE SCALE GENOMIC DNA]</scope>
    <source>
        <strain evidence="2 3">CBS 494.80</strain>
    </source>
</reference>
<organism evidence="2 3">
    <name type="scientific">Oculimacula yallundae</name>
    <dbReference type="NCBI Taxonomy" id="86028"/>
    <lineage>
        <taxon>Eukaryota</taxon>
        <taxon>Fungi</taxon>
        <taxon>Dikarya</taxon>
        <taxon>Ascomycota</taxon>
        <taxon>Pezizomycotina</taxon>
        <taxon>Leotiomycetes</taxon>
        <taxon>Helotiales</taxon>
        <taxon>Ploettnerulaceae</taxon>
        <taxon>Oculimacula</taxon>
    </lineage>
</organism>
<dbReference type="Proteomes" id="UP001595075">
    <property type="component" value="Unassembled WGS sequence"/>
</dbReference>